<evidence type="ECO:0000313" key="2">
    <source>
        <dbReference type="EMBL" id="CAQ45893.1"/>
    </source>
</evidence>
<feature type="transmembrane region" description="Helical" evidence="1">
    <location>
        <begin position="31"/>
        <end position="49"/>
    </location>
</feature>
<keyword evidence="1" id="KW-0812">Transmembrane</keyword>
<evidence type="ECO:0000256" key="1">
    <source>
        <dbReference type="SAM" id="Phobius"/>
    </source>
</evidence>
<gene>
    <name evidence="2" type="ordered locus">Smlt2406</name>
</gene>
<dbReference type="AlphaFoldDB" id="B2FRJ1"/>
<dbReference type="HOGENOM" id="CLU_1651199_0_0_6"/>
<evidence type="ECO:0000313" key="3">
    <source>
        <dbReference type="Proteomes" id="UP000008840"/>
    </source>
</evidence>
<feature type="transmembrane region" description="Helical" evidence="1">
    <location>
        <begin position="56"/>
        <end position="79"/>
    </location>
</feature>
<dbReference type="eggNOG" id="ENOG503313I">
    <property type="taxonomic scope" value="Bacteria"/>
</dbReference>
<organism evidence="2 3">
    <name type="scientific">Stenotrophomonas maltophilia (strain K279a)</name>
    <dbReference type="NCBI Taxonomy" id="522373"/>
    <lineage>
        <taxon>Bacteria</taxon>
        <taxon>Pseudomonadati</taxon>
        <taxon>Pseudomonadota</taxon>
        <taxon>Gammaproteobacteria</taxon>
        <taxon>Lysobacterales</taxon>
        <taxon>Lysobacteraceae</taxon>
        <taxon>Stenotrophomonas</taxon>
        <taxon>Stenotrophomonas maltophilia group</taxon>
    </lineage>
</organism>
<sequence>MANIMMLLAITLHDADHIRQAANWCYTITATLWIINIAVYLPSLAALALSLRHHRFAPLATSTSALLIAFLFAKVHLWKPTFNAWGIWNKTFFALGADWISWSVLTLLVLVGVGVAMTGMGNGAEQCGAPDSLKWRRCAGSNAAIGPAGFSHLARNGVPR</sequence>
<reference evidence="2 3" key="1">
    <citation type="journal article" date="2008" name="Genome Biol.">
        <title>The complete genome, comparative and functional analysis of Stenotrophomonas maltophilia reveals an organism heavily shielded by drug resistance determinants.</title>
        <authorList>
            <person name="Crossman L.C."/>
            <person name="Gould V.C."/>
            <person name="Dow J.M."/>
            <person name="Vernikos G.S."/>
            <person name="Okazaki A."/>
            <person name="Sebaihia M."/>
            <person name="Saunders D."/>
            <person name="Arrowsmith C."/>
            <person name="Carver T."/>
            <person name="Peters N."/>
            <person name="Adlem E."/>
            <person name="Kerhornou A."/>
            <person name="Lord A."/>
            <person name="Murphy L."/>
            <person name="Seeger K."/>
            <person name="Squares R."/>
            <person name="Rutter S."/>
            <person name="Quail M.A."/>
            <person name="Rajandream M.A."/>
            <person name="Harris D."/>
            <person name="Churcher C."/>
            <person name="Bentley S.D."/>
            <person name="Parkhill J."/>
            <person name="Thomson N.R."/>
            <person name="Avison M.B."/>
        </authorList>
    </citation>
    <scope>NUCLEOTIDE SEQUENCE [LARGE SCALE GENOMIC DNA]</scope>
    <source>
        <strain evidence="2 3">K279a</strain>
    </source>
</reference>
<feature type="transmembrane region" description="Helical" evidence="1">
    <location>
        <begin position="99"/>
        <end position="117"/>
    </location>
</feature>
<dbReference type="Proteomes" id="UP000008840">
    <property type="component" value="Chromosome"/>
</dbReference>
<protein>
    <recommendedName>
        <fullName evidence="4">Transmembrane protein</fullName>
    </recommendedName>
</protein>
<evidence type="ECO:0008006" key="4">
    <source>
        <dbReference type="Google" id="ProtNLM"/>
    </source>
</evidence>
<accession>B2FRJ1</accession>
<name>B2FRJ1_STRMK</name>
<keyword evidence="1" id="KW-1133">Transmembrane helix</keyword>
<dbReference type="EMBL" id="AM743169">
    <property type="protein sequence ID" value="CAQ45893.1"/>
    <property type="molecule type" value="Genomic_DNA"/>
</dbReference>
<keyword evidence="1" id="KW-0472">Membrane</keyword>
<dbReference type="EnsemblBacteria" id="CAQ45893">
    <property type="protein sequence ID" value="CAQ45893"/>
    <property type="gene ID" value="Smlt2406"/>
</dbReference>
<keyword evidence="3" id="KW-1185">Reference proteome</keyword>
<proteinExistence type="predicted"/>
<dbReference type="KEGG" id="sml:Smlt2406"/>